<feature type="transmembrane region" description="Helical" evidence="2">
    <location>
        <begin position="235"/>
        <end position="257"/>
    </location>
</feature>
<dbReference type="RefSeq" id="WP_231446839.1">
    <property type="nucleotide sequence ID" value="NZ_JAJOMB010000016.1"/>
</dbReference>
<feature type="transmembrane region" description="Helical" evidence="2">
    <location>
        <begin position="443"/>
        <end position="462"/>
    </location>
</feature>
<name>A0A9X1NHS7_9ACTN</name>
<feature type="transmembrane region" description="Helical" evidence="2">
    <location>
        <begin position="403"/>
        <end position="423"/>
    </location>
</feature>
<keyword evidence="5" id="KW-1185">Reference proteome</keyword>
<feature type="transmembrane region" description="Helical" evidence="2">
    <location>
        <begin position="468"/>
        <end position="486"/>
    </location>
</feature>
<feature type="transmembrane region" description="Helical" evidence="2">
    <location>
        <begin position="44"/>
        <end position="68"/>
    </location>
</feature>
<feature type="region of interest" description="Disordered" evidence="1">
    <location>
        <begin position="280"/>
        <end position="305"/>
    </location>
</feature>
<dbReference type="InterPro" id="IPR025711">
    <property type="entry name" value="PepSY"/>
</dbReference>
<evidence type="ECO:0000313" key="4">
    <source>
        <dbReference type="EMBL" id="MCD5314378.1"/>
    </source>
</evidence>
<keyword evidence="2" id="KW-0472">Membrane</keyword>
<dbReference type="EMBL" id="JAJOMB010000016">
    <property type="protein sequence ID" value="MCD5314378.1"/>
    <property type="molecule type" value="Genomic_DNA"/>
</dbReference>
<evidence type="ECO:0000313" key="5">
    <source>
        <dbReference type="Proteomes" id="UP001138997"/>
    </source>
</evidence>
<feature type="transmembrane region" description="Helical" evidence="2">
    <location>
        <begin position="185"/>
        <end position="202"/>
    </location>
</feature>
<sequence>MTLPADRTEDPSIEDPHVLTAVVEDEKPRPVTRRSPWGALILRLHFYAGVFIAPFLAVAALTGLAYVFSPQLDSIVYRDELHVDPQGRTALPVAQQIAAARAAHPEGDVAQVIPGSTAEDTTQVTLNVPELTDDRQRTVYVDPYTAEVRGELTTWAGYTPVRTWLDDTHRNLQLGDWGRWYSETAASWLWVVVLGGLFLWWQQLRRRTRDSRGFLRRALTPDLAARTGVRRTRSWHAALGVWLAVGLLFLSATGLTWSRWAGGNFGEVLTALNSNSPEVSTSLEASGSTAATGHEGHGMSEAPAPVSDEAQSLDRVDEVIAAANGAGLNDAVRLTPPAAEGEGWLVVEKDRSIPVHFDKAVVDPSTSEVVSVSRFADWPFLAQVTSIGIAAHMGLLFGLANQLLLAGLAVGLLCVIVWGYRMWWQRRPTGKRFALGSAPKPGAWRAVPPVQLLFAAAIAAAVGWFMPVLGVTLIAFLVVDAAVGLARNQRKGAGTVSSASR</sequence>
<dbReference type="Pfam" id="PF03929">
    <property type="entry name" value="PepSY_TM"/>
    <property type="match status" value="1"/>
</dbReference>
<reference evidence="4" key="1">
    <citation type="submission" date="2021-11" db="EMBL/GenBank/DDBJ databases">
        <title>Streptomyces corallinus and Kineosporia corallina sp. nov., two new coral-derived marine actinobacteria.</title>
        <authorList>
            <person name="Buangrab K."/>
            <person name="Sutthacheep M."/>
            <person name="Yeemin T."/>
            <person name="Harunari E."/>
            <person name="Igarashi Y."/>
            <person name="Sripreechasak P."/>
            <person name="Kanchanasin P."/>
            <person name="Tanasupawat S."/>
            <person name="Phongsopitanun W."/>
        </authorList>
    </citation>
    <scope>NUCLEOTIDE SEQUENCE</scope>
    <source>
        <strain evidence="4">JCM 31032</strain>
    </source>
</reference>
<evidence type="ECO:0000256" key="1">
    <source>
        <dbReference type="SAM" id="MobiDB-lite"/>
    </source>
</evidence>
<organism evidence="4 5">
    <name type="scientific">Kineosporia babensis</name>
    <dbReference type="NCBI Taxonomy" id="499548"/>
    <lineage>
        <taxon>Bacteria</taxon>
        <taxon>Bacillati</taxon>
        <taxon>Actinomycetota</taxon>
        <taxon>Actinomycetes</taxon>
        <taxon>Kineosporiales</taxon>
        <taxon>Kineosporiaceae</taxon>
        <taxon>Kineosporia</taxon>
    </lineage>
</organism>
<dbReference type="PANTHER" id="PTHR34219:SF1">
    <property type="entry name" value="PEPSY DOMAIN-CONTAINING PROTEIN"/>
    <property type="match status" value="1"/>
</dbReference>
<proteinExistence type="predicted"/>
<keyword evidence="2" id="KW-1133">Transmembrane helix</keyword>
<feature type="domain" description="PepSY" evidence="3">
    <location>
        <begin position="91"/>
        <end position="151"/>
    </location>
</feature>
<dbReference type="Proteomes" id="UP001138997">
    <property type="component" value="Unassembled WGS sequence"/>
</dbReference>
<keyword evidence="2" id="KW-0812">Transmembrane</keyword>
<evidence type="ECO:0000256" key="2">
    <source>
        <dbReference type="SAM" id="Phobius"/>
    </source>
</evidence>
<evidence type="ECO:0000259" key="3">
    <source>
        <dbReference type="Pfam" id="PF03413"/>
    </source>
</evidence>
<accession>A0A9X1NHS7</accession>
<gene>
    <name evidence="4" type="ORF">LR394_26075</name>
</gene>
<dbReference type="AlphaFoldDB" id="A0A9X1NHS7"/>
<feature type="compositionally biased region" description="Polar residues" evidence="1">
    <location>
        <begin position="280"/>
        <end position="291"/>
    </location>
</feature>
<protein>
    <submittedName>
        <fullName evidence="4">PepSY domain-containing protein</fullName>
    </submittedName>
</protein>
<dbReference type="InterPro" id="IPR005625">
    <property type="entry name" value="PepSY-ass_TM"/>
</dbReference>
<comment type="caution">
    <text evidence="4">The sequence shown here is derived from an EMBL/GenBank/DDBJ whole genome shotgun (WGS) entry which is preliminary data.</text>
</comment>
<dbReference type="Pfam" id="PF03413">
    <property type="entry name" value="PepSY"/>
    <property type="match status" value="1"/>
</dbReference>
<dbReference type="PANTHER" id="PTHR34219">
    <property type="entry name" value="IRON-REGULATED INNER MEMBRANE PROTEIN-RELATED"/>
    <property type="match status" value="1"/>
</dbReference>